<reference evidence="1 2" key="1">
    <citation type="journal article" date="2019" name="Int. J. Syst. Evol. Microbiol.">
        <title>The Global Catalogue of Microorganisms (GCM) 10K type strain sequencing project: providing services to taxonomists for standard genome sequencing and annotation.</title>
        <authorList>
            <consortium name="The Broad Institute Genomics Platform"/>
            <consortium name="The Broad Institute Genome Sequencing Center for Infectious Disease"/>
            <person name="Wu L."/>
            <person name="Ma J."/>
        </authorList>
    </citation>
    <scope>NUCLEOTIDE SEQUENCE [LARGE SCALE GENOMIC DNA]</scope>
    <source>
        <strain evidence="1 2">GX21</strain>
    </source>
</reference>
<proteinExistence type="predicted"/>
<accession>A0ABD5ZUB2</accession>
<dbReference type="GeneID" id="96952366"/>
<keyword evidence="2" id="KW-1185">Reference proteome</keyword>
<evidence type="ECO:0000313" key="2">
    <source>
        <dbReference type="Proteomes" id="UP001596434"/>
    </source>
</evidence>
<evidence type="ECO:0000313" key="1">
    <source>
        <dbReference type="EMBL" id="MFC7254072.1"/>
    </source>
</evidence>
<dbReference type="RefSeq" id="WP_379702267.1">
    <property type="nucleotide sequence ID" value="NZ_JBHTAT010000001.1"/>
</dbReference>
<name>A0ABD5ZUB2_9EURY</name>
<dbReference type="Proteomes" id="UP001596434">
    <property type="component" value="Unassembled WGS sequence"/>
</dbReference>
<dbReference type="EMBL" id="JBHTAT010000001">
    <property type="protein sequence ID" value="MFC7254072.1"/>
    <property type="molecule type" value="Genomic_DNA"/>
</dbReference>
<dbReference type="AlphaFoldDB" id="A0ABD5ZUB2"/>
<sequence length="48" mass="5401">MEAETACQRCSESFDYRESTCPHCGWSREEWVADGRYGLGRAGLGARD</sequence>
<protein>
    <submittedName>
        <fullName evidence="1">Uncharacterized protein</fullName>
    </submittedName>
</protein>
<comment type="caution">
    <text evidence="1">The sequence shown here is derived from an EMBL/GenBank/DDBJ whole genome shotgun (WGS) entry which is preliminary data.</text>
</comment>
<organism evidence="1 2">
    <name type="scientific">Haloplanus litoreus</name>
    <dbReference type="NCBI Taxonomy" id="767515"/>
    <lineage>
        <taxon>Archaea</taxon>
        <taxon>Methanobacteriati</taxon>
        <taxon>Methanobacteriota</taxon>
        <taxon>Stenosarchaea group</taxon>
        <taxon>Halobacteria</taxon>
        <taxon>Halobacteriales</taxon>
        <taxon>Haloferacaceae</taxon>
        <taxon>Haloplanus</taxon>
    </lineage>
</organism>
<gene>
    <name evidence="1" type="ORF">ACFQKE_01905</name>
</gene>